<name>A0ABQ9IVA2_9CUCU</name>
<evidence type="ECO:0000313" key="1">
    <source>
        <dbReference type="EMBL" id="KAJ8966760.1"/>
    </source>
</evidence>
<gene>
    <name evidence="1" type="ORF">NQ317_016971</name>
</gene>
<proteinExistence type="predicted"/>
<evidence type="ECO:0000313" key="2">
    <source>
        <dbReference type="Proteomes" id="UP001162164"/>
    </source>
</evidence>
<organism evidence="1 2">
    <name type="scientific">Molorchus minor</name>
    <dbReference type="NCBI Taxonomy" id="1323400"/>
    <lineage>
        <taxon>Eukaryota</taxon>
        <taxon>Metazoa</taxon>
        <taxon>Ecdysozoa</taxon>
        <taxon>Arthropoda</taxon>
        <taxon>Hexapoda</taxon>
        <taxon>Insecta</taxon>
        <taxon>Pterygota</taxon>
        <taxon>Neoptera</taxon>
        <taxon>Endopterygota</taxon>
        <taxon>Coleoptera</taxon>
        <taxon>Polyphaga</taxon>
        <taxon>Cucujiformia</taxon>
        <taxon>Chrysomeloidea</taxon>
        <taxon>Cerambycidae</taxon>
        <taxon>Lamiinae</taxon>
        <taxon>Monochamini</taxon>
        <taxon>Molorchus</taxon>
    </lineage>
</organism>
<keyword evidence="2" id="KW-1185">Reference proteome</keyword>
<accession>A0ABQ9IVA2</accession>
<dbReference type="EMBL" id="JAPWTJ010002297">
    <property type="protein sequence ID" value="KAJ8966760.1"/>
    <property type="molecule type" value="Genomic_DNA"/>
</dbReference>
<protein>
    <submittedName>
        <fullName evidence="1">Uncharacterized protein</fullName>
    </submittedName>
</protein>
<reference evidence="1" key="1">
    <citation type="journal article" date="2023" name="Insect Mol. Biol.">
        <title>Genome sequencing provides insights into the evolution of gene families encoding plant cell wall-degrading enzymes in longhorned beetles.</title>
        <authorList>
            <person name="Shin N.R."/>
            <person name="Okamura Y."/>
            <person name="Kirsch R."/>
            <person name="Pauchet Y."/>
        </authorList>
    </citation>
    <scope>NUCLEOTIDE SEQUENCE</scope>
    <source>
        <strain evidence="1">MMC_N1</strain>
    </source>
</reference>
<dbReference type="Proteomes" id="UP001162164">
    <property type="component" value="Unassembled WGS sequence"/>
</dbReference>
<comment type="caution">
    <text evidence="1">The sequence shown here is derived from an EMBL/GenBank/DDBJ whole genome shotgun (WGS) entry which is preliminary data.</text>
</comment>
<sequence length="231" mass="27354">MKIDWNTLLIDRAVEEEWAFLKSTIEFSVELFKFYNVDLFQRGYQFHCPELTTGLGTAIVLGKLRRFADRLQILYRNEEDVVPFRCHKLDCNNLREFLERAEFSLILELWFSDTSPLSMMMVSYQDSTTEYPFLLQFMLHLLPYTSLQSSKYRTLNLNIKQYTLIITGSVHLQEGKEEKRKKKINLKIYPPVQKLQVRSRLFFYCSEKFKSWSKIRSGHCSTLTDPGPTSE</sequence>